<evidence type="ECO:0000313" key="2">
    <source>
        <dbReference type="Proteomes" id="UP000030652"/>
    </source>
</evidence>
<protein>
    <submittedName>
        <fullName evidence="1">Uncharacterized protein</fullName>
    </submittedName>
</protein>
<dbReference type="Proteomes" id="UP000030652">
    <property type="component" value="Unassembled WGS sequence"/>
</dbReference>
<accession>A0A0B0EEY4</accession>
<evidence type="ECO:0000313" key="1">
    <source>
        <dbReference type="EMBL" id="KHE90641.1"/>
    </source>
</evidence>
<proteinExistence type="predicted"/>
<gene>
    <name evidence="1" type="ORF">SCABRO_03597</name>
</gene>
<sequence>MTKLTVETDNNWTKNKIKDAIHTEIKLLRKAAQRTQAKLQDFENKHGKFDRNSFYGKVDDLVLVEWEGEFETLKRLQEKLKSLEDITFEYK</sequence>
<dbReference type="EMBL" id="JRYO01000250">
    <property type="protein sequence ID" value="KHE90641.1"/>
    <property type="molecule type" value="Genomic_DNA"/>
</dbReference>
<comment type="caution">
    <text evidence="1">The sequence shown here is derived from an EMBL/GenBank/DDBJ whole genome shotgun (WGS) entry which is preliminary data.</text>
</comment>
<organism evidence="1 2">
    <name type="scientific">Candidatus Scalindua brodae</name>
    <dbReference type="NCBI Taxonomy" id="237368"/>
    <lineage>
        <taxon>Bacteria</taxon>
        <taxon>Pseudomonadati</taxon>
        <taxon>Planctomycetota</taxon>
        <taxon>Candidatus Brocadiia</taxon>
        <taxon>Candidatus Brocadiales</taxon>
        <taxon>Candidatus Scalinduaceae</taxon>
        <taxon>Candidatus Scalindua</taxon>
    </lineage>
</organism>
<name>A0A0B0EEY4_9BACT</name>
<dbReference type="AlphaFoldDB" id="A0A0B0EEY4"/>
<reference evidence="1 2" key="1">
    <citation type="submission" date="2014-10" db="EMBL/GenBank/DDBJ databases">
        <title>Draft genome of anammox bacterium scalindua brodae, obtained using differential coverage binning of sequence data from two enrichment reactors.</title>
        <authorList>
            <person name="Speth D.R."/>
            <person name="Russ L."/>
            <person name="Kartal B."/>
            <person name="Op den Camp H.J."/>
            <person name="Dutilh B.E."/>
            <person name="Jetten M.S."/>
        </authorList>
    </citation>
    <scope>NUCLEOTIDE SEQUENCE [LARGE SCALE GENOMIC DNA]</scope>
    <source>
        <strain evidence="1">RU1</strain>
    </source>
</reference>